<gene>
    <name evidence="1" type="ORF">H6G05_16130</name>
</gene>
<dbReference type="RefSeq" id="WP_190579337.1">
    <property type="nucleotide sequence ID" value="NZ_JACJQY010000028.1"/>
</dbReference>
<sequence length="271" mass="30277">MPVVKALTQKDLSAQVLAIAGAVGIGKTGWIFQQIEQISAPVVYFCPSAGNVPIDPTCLIAEFPHVQIFADGQELELIEKVEQGAIAFIELGFHLDLRSGDMLLDTLADRHACRRIALVPSELTSSEWHDWANEVIEVKYNLDLHDLQIWRSPFTGQVFDPSSLNVLWYEITQGAYGEVTRVKGIFDLFDGRAFHLDFVAGMEDSLYLPLDVPLWLDGRPERFSGIEVVGRNLDGKAIAQCIIDCCLSEEIMLHYQNQIKQSRQQSSQMAA</sequence>
<evidence type="ECO:0000313" key="2">
    <source>
        <dbReference type="Proteomes" id="UP000618445"/>
    </source>
</evidence>
<evidence type="ECO:0000313" key="1">
    <source>
        <dbReference type="EMBL" id="MBD2318369.1"/>
    </source>
</evidence>
<accession>A0ABR8CCD1</accession>
<reference evidence="1 2" key="1">
    <citation type="journal article" date="2020" name="ISME J.">
        <title>Comparative genomics reveals insights into cyanobacterial evolution and habitat adaptation.</title>
        <authorList>
            <person name="Chen M.Y."/>
            <person name="Teng W.K."/>
            <person name="Zhao L."/>
            <person name="Hu C.X."/>
            <person name="Zhou Y.K."/>
            <person name="Han B.P."/>
            <person name="Song L.R."/>
            <person name="Shu W.S."/>
        </authorList>
    </citation>
    <scope>NUCLEOTIDE SEQUENCE [LARGE SCALE GENOMIC DNA]</scope>
    <source>
        <strain evidence="1 2">FACHB-1050</strain>
    </source>
</reference>
<name>A0ABR8CCD1_9CYAN</name>
<proteinExistence type="predicted"/>
<organism evidence="1 2">
    <name type="scientific">Phormidium tenue FACHB-1050</name>
    <dbReference type="NCBI Taxonomy" id="2692857"/>
    <lineage>
        <taxon>Bacteria</taxon>
        <taxon>Bacillati</taxon>
        <taxon>Cyanobacteriota</taxon>
        <taxon>Cyanophyceae</taxon>
        <taxon>Oscillatoriophycideae</taxon>
        <taxon>Oscillatoriales</taxon>
        <taxon>Oscillatoriaceae</taxon>
        <taxon>Phormidium</taxon>
    </lineage>
</organism>
<dbReference type="EMBL" id="JACJQY010000028">
    <property type="protein sequence ID" value="MBD2318369.1"/>
    <property type="molecule type" value="Genomic_DNA"/>
</dbReference>
<protein>
    <submittedName>
        <fullName evidence="1">GTP-binding protein</fullName>
    </submittedName>
</protein>
<comment type="caution">
    <text evidence="1">The sequence shown here is derived from an EMBL/GenBank/DDBJ whole genome shotgun (WGS) entry which is preliminary data.</text>
</comment>
<keyword evidence="2" id="KW-1185">Reference proteome</keyword>
<dbReference type="Proteomes" id="UP000618445">
    <property type="component" value="Unassembled WGS sequence"/>
</dbReference>